<proteinExistence type="predicted"/>
<reference evidence="3" key="1">
    <citation type="submission" date="2018-05" db="EMBL/GenBank/DDBJ databases">
        <authorList>
            <person name="Deangelis K."/>
            <person name="Huntemann M."/>
            <person name="Clum A."/>
            <person name="Pillay M."/>
            <person name="Palaniappan K."/>
            <person name="Varghese N."/>
            <person name="Mikhailova N."/>
            <person name="Stamatis D."/>
            <person name="Reddy T."/>
            <person name="Daum C."/>
            <person name="Shapiro N."/>
            <person name="Ivanova N."/>
            <person name="Kyrpides N."/>
            <person name="Woyke T."/>
        </authorList>
    </citation>
    <scope>NUCLEOTIDE SEQUENCE [LARGE SCALE GENOMIC DNA]</scope>
    <source>
        <strain evidence="3">GAS496</strain>
    </source>
</reference>
<comment type="caution">
    <text evidence="2">The sequence shown here is derived from an EMBL/GenBank/DDBJ whole genome shotgun (WGS) entry which is preliminary data.</text>
</comment>
<organism evidence="2 3">
    <name type="scientific">Mycolicibacterium moriokaense</name>
    <dbReference type="NCBI Taxonomy" id="39691"/>
    <lineage>
        <taxon>Bacteria</taxon>
        <taxon>Bacillati</taxon>
        <taxon>Actinomycetota</taxon>
        <taxon>Actinomycetes</taxon>
        <taxon>Mycobacteriales</taxon>
        <taxon>Mycobacteriaceae</taxon>
        <taxon>Mycolicibacterium</taxon>
    </lineage>
</organism>
<keyword evidence="3" id="KW-1185">Reference proteome</keyword>
<feature type="signal peptide" evidence="1">
    <location>
        <begin position="1"/>
        <end position="29"/>
    </location>
</feature>
<dbReference type="Proteomes" id="UP000247781">
    <property type="component" value="Unassembled WGS sequence"/>
</dbReference>
<accession>A0A318HK12</accession>
<evidence type="ECO:0000256" key="1">
    <source>
        <dbReference type="SAM" id="SignalP"/>
    </source>
</evidence>
<reference evidence="2 3" key="2">
    <citation type="submission" date="2018-06" db="EMBL/GenBank/DDBJ databases">
        <title>Sequencing of bacterial isolates from soil warming experiment in Harvard Forest, Massachusetts, USA.</title>
        <authorList>
            <person name="Deangelis K.PhD."/>
        </authorList>
    </citation>
    <scope>NUCLEOTIDE SEQUENCE [LARGE SCALE GENOMIC DNA]</scope>
    <source>
        <strain evidence="2 3">GAS496</strain>
    </source>
</reference>
<keyword evidence="1" id="KW-0732">Signal</keyword>
<gene>
    <name evidence="2" type="ORF">C8E89_10335</name>
</gene>
<dbReference type="AlphaFoldDB" id="A0A318HK12"/>
<sequence>MFTTNLKKIAAAGLMSAAAVGLAAGVAHADVHQHKDNPTVHQHKDNPQ</sequence>
<evidence type="ECO:0000313" key="2">
    <source>
        <dbReference type="EMBL" id="PXX10948.1"/>
    </source>
</evidence>
<dbReference type="EMBL" id="QJJU01000003">
    <property type="protein sequence ID" value="PXX10948.1"/>
    <property type="molecule type" value="Genomic_DNA"/>
</dbReference>
<evidence type="ECO:0000313" key="3">
    <source>
        <dbReference type="Proteomes" id="UP000247781"/>
    </source>
</evidence>
<protein>
    <submittedName>
        <fullName evidence="2">Uncharacterized protein</fullName>
    </submittedName>
</protein>
<name>A0A318HK12_9MYCO</name>
<dbReference type="RefSeq" id="WP_181428087.1">
    <property type="nucleotide sequence ID" value="NZ_QJJU01000003.1"/>
</dbReference>
<feature type="chain" id="PRO_5016370960" evidence="1">
    <location>
        <begin position="30"/>
        <end position="48"/>
    </location>
</feature>